<evidence type="ECO:0000256" key="7">
    <source>
        <dbReference type="ARBA" id="ARBA00022833"/>
    </source>
</evidence>
<evidence type="ECO:0000256" key="6">
    <source>
        <dbReference type="ARBA" id="ARBA00022786"/>
    </source>
</evidence>
<feature type="compositionally biased region" description="Polar residues" evidence="9">
    <location>
        <begin position="378"/>
        <end position="388"/>
    </location>
</feature>
<feature type="domain" description="RING-type" evidence="10">
    <location>
        <begin position="322"/>
        <end position="363"/>
    </location>
</feature>
<feature type="region of interest" description="Disordered" evidence="9">
    <location>
        <begin position="368"/>
        <end position="565"/>
    </location>
</feature>
<evidence type="ECO:0000256" key="5">
    <source>
        <dbReference type="ARBA" id="ARBA00022771"/>
    </source>
</evidence>
<dbReference type="EC" id="2.3.2.27" evidence="2"/>
<dbReference type="GO" id="GO:0008270">
    <property type="term" value="F:zinc ion binding"/>
    <property type="evidence" value="ECO:0007669"/>
    <property type="project" value="UniProtKB-KW"/>
</dbReference>
<evidence type="ECO:0000256" key="1">
    <source>
        <dbReference type="ARBA" id="ARBA00000900"/>
    </source>
</evidence>
<protein>
    <recommendedName>
        <fullName evidence="2">RING-type E3 ubiquitin transferase</fullName>
        <ecNumber evidence="2">2.3.2.27</ecNumber>
    </recommendedName>
</protein>
<gene>
    <name evidence="11" type="ORF">B0I35DRAFT_472690</name>
</gene>
<comment type="catalytic activity">
    <reaction evidence="1">
        <text>S-ubiquitinyl-[E2 ubiquitin-conjugating enzyme]-L-cysteine + [acceptor protein]-L-lysine = [E2 ubiquitin-conjugating enzyme]-L-cysteine + N(6)-ubiquitinyl-[acceptor protein]-L-lysine.</text>
        <dbReference type="EC" id="2.3.2.27"/>
    </reaction>
</comment>
<dbReference type="GO" id="GO:0061630">
    <property type="term" value="F:ubiquitin protein ligase activity"/>
    <property type="evidence" value="ECO:0007669"/>
    <property type="project" value="UniProtKB-EC"/>
</dbReference>
<dbReference type="FunFam" id="3.30.40.10:FF:000127">
    <property type="entry name" value="E3 ubiquitin-protein ligase RNF181"/>
    <property type="match status" value="1"/>
</dbReference>
<evidence type="ECO:0000256" key="8">
    <source>
        <dbReference type="PROSITE-ProRule" id="PRU00175"/>
    </source>
</evidence>
<keyword evidence="6" id="KW-0833">Ubl conjugation pathway</keyword>
<dbReference type="GO" id="GO:0006511">
    <property type="term" value="P:ubiquitin-dependent protein catabolic process"/>
    <property type="evidence" value="ECO:0007669"/>
    <property type="project" value="TreeGrafter"/>
</dbReference>
<evidence type="ECO:0000313" key="11">
    <source>
        <dbReference type="EMBL" id="KAH7327923.1"/>
    </source>
</evidence>
<keyword evidence="12" id="KW-1185">Reference proteome</keyword>
<feature type="compositionally biased region" description="Low complexity" evidence="9">
    <location>
        <begin position="45"/>
        <end position="63"/>
    </location>
</feature>
<comment type="caution">
    <text evidence="11">The sequence shown here is derived from an EMBL/GenBank/DDBJ whole genome shotgun (WGS) entry which is preliminary data.</text>
</comment>
<dbReference type="InterPro" id="IPR051834">
    <property type="entry name" value="RING_finger_E3_ligase"/>
</dbReference>
<dbReference type="GO" id="GO:0005634">
    <property type="term" value="C:nucleus"/>
    <property type="evidence" value="ECO:0007669"/>
    <property type="project" value="TreeGrafter"/>
</dbReference>
<evidence type="ECO:0000256" key="9">
    <source>
        <dbReference type="SAM" id="MobiDB-lite"/>
    </source>
</evidence>
<dbReference type="Gene3D" id="3.30.40.10">
    <property type="entry name" value="Zinc/RING finger domain, C3HC4 (zinc finger)"/>
    <property type="match status" value="1"/>
</dbReference>
<evidence type="ECO:0000256" key="3">
    <source>
        <dbReference type="ARBA" id="ARBA00022679"/>
    </source>
</evidence>
<evidence type="ECO:0000313" key="12">
    <source>
        <dbReference type="Proteomes" id="UP000813444"/>
    </source>
</evidence>
<feature type="region of interest" description="Disordered" evidence="9">
    <location>
        <begin position="286"/>
        <end position="315"/>
    </location>
</feature>
<keyword evidence="3" id="KW-0808">Transferase</keyword>
<dbReference type="PANTHER" id="PTHR45931">
    <property type="entry name" value="SI:CH211-59O9.10"/>
    <property type="match status" value="1"/>
</dbReference>
<keyword evidence="5 8" id="KW-0863">Zinc-finger</keyword>
<sequence length="565" mass="61343">MDTPSPPTGHGEPRARELVYCHQCGQEWYRADHGLLCPYCEGDFTEIISPEPEPEPSSASTSPEMPPYHPGSGDSDPDEADIEEHTGPHGFHYRRSVLSGPNRDHHQPEVEPVLERFVSMINTFGPPQRPAEEAPPVHQYYSPFGEAHVRHATVSTSGGGRASFTFVSGPAPARAFGEAHQGEPRTADTFQAYDQPSADPPDLPGPSRVIIIARLPANTQFRLLASIMRDLGPPDEPQPASRPLPPFTRNLREILNLLGNSIGEAHGDAVYSQEALDRIITNLMETNPSSNAAPPASEEALGKLDRRPMDQSMMNSDGKTECTICIDDMNLGDTAAILPCKHLFHEECVLLWLKQHNTCPVCRAPIEKQERSPPVPAQGSTDTASISMPTGAGHSPASEPVPDYTDGEGSNRPFSFGGAWLGSPATRMSSFGPPSPGEQSSASRPARLSRPPSQSQSRLNEAMRTLSSRQMDRERERTRDRATSSGTSYDSPFMSRRNSLSPTSPRAGDQASRIRHRSPSSSSRRTGDSDSRRQASSHGPISWLRDRFSGGGSSGSGPSREGRRG</sequence>
<dbReference type="AlphaFoldDB" id="A0A8K0T0C1"/>
<evidence type="ECO:0000256" key="2">
    <source>
        <dbReference type="ARBA" id="ARBA00012483"/>
    </source>
</evidence>
<keyword evidence="7" id="KW-0862">Zinc</keyword>
<dbReference type="InterPro" id="IPR013083">
    <property type="entry name" value="Znf_RING/FYVE/PHD"/>
</dbReference>
<dbReference type="SUPFAM" id="SSF57850">
    <property type="entry name" value="RING/U-box"/>
    <property type="match status" value="1"/>
</dbReference>
<dbReference type="PANTHER" id="PTHR45931:SF3">
    <property type="entry name" value="RING ZINC FINGER-CONTAINING PROTEIN"/>
    <property type="match status" value="1"/>
</dbReference>
<evidence type="ECO:0000259" key="10">
    <source>
        <dbReference type="PROSITE" id="PS50089"/>
    </source>
</evidence>
<name>A0A8K0T0C1_9HYPO</name>
<dbReference type="GO" id="GO:0016567">
    <property type="term" value="P:protein ubiquitination"/>
    <property type="evidence" value="ECO:0007669"/>
    <property type="project" value="UniProtKB-ARBA"/>
</dbReference>
<feature type="region of interest" description="Disordered" evidence="9">
    <location>
        <begin position="45"/>
        <end position="108"/>
    </location>
</feature>
<dbReference type="Pfam" id="PF13639">
    <property type="entry name" value="zf-RING_2"/>
    <property type="match status" value="1"/>
</dbReference>
<dbReference type="SMART" id="SM00184">
    <property type="entry name" value="RING"/>
    <property type="match status" value="1"/>
</dbReference>
<keyword evidence="4" id="KW-0479">Metal-binding</keyword>
<feature type="compositionally biased region" description="Basic and acidic residues" evidence="9">
    <location>
        <begin position="470"/>
        <end position="482"/>
    </location>
</feature>
<feature type="compositionally biased region" description="Basic and acidic residues" evidence="9">
    <location>
        <begin position="300"/>
        <end position="309"/>
    </location>
</feature>
<dbReference type="EMBL" id="JAGPNK010000001">
    <property type="protein sequence ID" value="KAH7327923.1"/>
    <property type="molecule type" value="Genomic_DNA"/>
</dbReference>
<reference evidence="11" key="1">
    <citation type="journal article" date="2021" name="Nat. Commun.">
        <title>Genetic determinants of endophytism in the Arabidopsis root mycobiome.</title>
        <authorList>
            <person name="Mesny F."/>
            <person name="Miyauchi S."/>
            <person name="Thiergart T."/>
            <person name="Pickel B."/>
            <person name="Atanasova L."/>
            <person name="Karlsson M."/>
            <person name="Huettel B."/>
            <person name="Barry K.W."/>
            <person name="Haridas S."/>
            <person name="Chen C."/>
            <person name="Bauer D."/>
            <person name="Andreopoulos W."/>
            <person name="Pangilinan J."/>
            <person name="LaButti K."/>
            <person name="Riley R."/>
            <person name="Lipzen A."/>
            <person name="Clum A."/>
            <person name="Drula E."/>
            <person name="Henrissat B."/>
            <person name="Kohler A."/>
            <person name="Grigoriev I.V."/>
            <person name="Martin F.M."/>
            <person name="Hacquard S."/>
        </authorList>
    </citation>
    <scope>NUCLEOTIDE SEQUENCE</scope>
    <source>
        <strain evidence="11">MPI-CAGE-CH-0235</strain>
    </source>
</reference>
<feature type="compositionally biased region" description="Polar residues" evidence="9">
    <location>
        <begin position="486"/>
        <end position="504"/>
    </location>
</feature>
<feature type="compositionally biased region" description="Low complexity" evidence="9">
    <location>
        <begin position="439"/>
        <end position="459"/>
    </location>
</feature>
<dbReference type="OrthoDB" id="8062037at2759"/>
<dbReference type="InterPro" id="IPR001841">
    <property type="entry name" value="Znf_RING"/>
</dbReference>
<organism evidence="11 12">
    <name type="scientific">Stachybotrys elegans</name>
    <dbReference type="NCBI Taxonomy" id="80388"/>
    <lineage>
        <taxon>Eukaryota</taxon>
        <taxon>Fungi</taxon>
        <taxon>Dikarya</taxon>
        <taxon>Ascomycota</taxon>
        <taxon>Pezizomycotina</taxon>
        <taxon>Sordariomycetes</taxon>
        <taxon>Hypocreomycetidae</taxon>
        <taxon>Hypocreales</taxon>
        <taxon>Stachybotryaceae</taxon>
        <taxon>Stachybotrys</taxon>
    </lineage>
</organism>
<accession>A0A8K0T0C1</accession>
<dbReference type="Proteomes" id="UP000813444">
    <property type="component" value="Unassembled WGS sequence"/>
</dbReference>
<feature type="compositionally biased region" description="Low complexity" evidence="9">
    <location>
        <begin position="287"/>
        <end position="299"/>
    </location>
</feature>
<dbReference type="PROSITE" id="PS50089">
    <property type="entry name" value="ZF_RING_2"/>
    <property type="match status" value="1"/>
</dbReference>
<proteinExistence type="predicted"/>
<evidence type="ECO:0000256" key="4">
    <source>
        <dbReference type="ARBA" id="ARBA00022723"/>
    </source>
</evidence>